<dbReference type="PANTHER" id="PTHR46568">
    <property type="entry name" value="ALKYLDIHYDROXYACETONEPHOSPHATE SYNTHASE, PEROXISOMAL"/>
    <property type="match status" value="1"/>
</dbReference>
<dbReference type="EMBL" id="PVTF01000012">
    <property type="protein sequence ID" value="PRY36374.1"/>
    <property type="molecule type" value="Genomic_DNA"/>
</dbReference>
<accession>A0A2T0SSI5</accession>
<dbReference type="Proteomes" id="UP000239494">
    <property type="component" value="Unassembled WGS sequence"/>
</dbReference>
<dbReference type="Gene3D" id="3.30.70.3450">
    <property type="match status" value="1"/>
</dbReference>
<dbReference type="RefSeq" id="WP_146175025.1">
    <property type="nucleotide sequence ID" value="NZ_PVTF01000012.1"/>
</dbReference>
<dbReference type="GO" id="GO:0050660">
    <property type="term" value="F:flavin adenine dinucleotide binding"/>
    <property type="evidence" value="ECO:0007669"/>
    <property type="project" value="InterPro"/>
</dbReference>
<dbReference type="OrthoDB" id="9811557at2"/>
<dbReference type="PANTHER" id="PTHR46568:SF1">
    <property type="entry name" value="ALKYLDIHYDROXYACETONEPHOSPHATE SYNTHASE, PEROXISOMAL"/>
    <property type="match status" value="1"/>
</dbReference>
<evidence type="ECO:0000313" key="3">
    <source>
        <dbReference type="EMBL" id="PRY36374.1"/>
    </source>
</evidence>
<dbReference type="SUPFAM" id="SSF55103">
    <property type="entry name" value="FAD-linked oxidases, C-terminal domain"/>
    <property type="match status" value="1"/>
</dbReference>
<dbReference type="Gene3D" id="3.30.300.330">
    <property type="match status" value="1"/>
</dbReference>
<comment type="caution">
    <text evidence="3">The sequence shown here is derived from an EMBL/GenBank/DDBJ whole genome shotgun (WGS) entry which is preliminary data.</text>
</comment>
<dbReference type="InterPro" id="IPR016164">
    <property type="entry name" value="FAD-linked_Oxase-like_C"/>
</dbReference>
<keyword evidence="4" id="KW-1185">Reference proteome</keyword>
<keyword evidence="1" id="KW-0285">Flavoprotein</keyword>
<protein>
    <submittedName>
        <fullName evidence="3">Uncharacterized protein</fullName>
    </submittedName>
</protein>
<evidence type="ECO:0000313" key="4">
    <source>
        <dbReference type="Proteomes" id="UP000239494"/>
    </source>
</evidence>
<keyword evidence="2" id="KW-0274">FAD</keyword>
<dbReference type="GO" id="GO:0008609">
    <property type="term" value="F:alkylglycerone-phosphate synthase activity"/>
    <property type="evidence" value="ECO:0007669"/>
    <property type="project" value="InterPro"/>
</dbReference>
<sequence length="197" mass="21711">MRVSAFSRPPLVLGYYFPDWTSGVAALAAIATSEATLPSLVLRDPAETAFHPTADMPPERLAAYLGRVYGYRADRVCRASIGFEGSRWQVRRQRSRVGRLVRRHGGVAAGRQQDDPRAERGTETCEAFAPWSRLTDLRDGVLASAHRAFASAGGRGTIRCRLSHAHHSGARLRFAVTCEPPPRWSLRQACLEQGVEV</sequence>
<dbReference type="InterPro" id="IPR025650">
    <property type="entry name" value="Alkyl-DHAP_Synthase"/>
</dbReference>
<evidence type="ECO:0000256" key="1">
    <source>
        <dbReference type="ARBA" id="ARBA00022630"/>
    </source>
</evidence>
<dbReference type="GO" id="GO:0008610">
    <property type="term" value="P:lipid biosynthetic process"/>
    <property type="evidence" value="ECO:0007669"/>
    <property type="project" value="InterPro"/>
</dbReference>
<gene>
    <name evidence="3" type="ORF">CLV43_112302</name>
</gene>
<organism evidence="3 4">
    <name type="scientific">Umezawaea tangerina</name>
    <dbReference type="NCBI Taxonomy" id="84725"/>
    <lineage>
        <taxon>Bacteria</taxon>
        <taxon>Bacillati</taxon>
        <taxon>Actinomycetota</taxon>
        <taxon>Actinomycetes</taxon>
        <taxon>Pseudonocardiales</taxon>
        <taxon>Pseudonocardiaceae</taxon>
        <taxon>Umezawaea</taxon>
    </lineage>
</organism>
<dbReference type="AlphaFoldDB" id="A0A2T0SSI5"/>
<reference evidence="3 4" key="1">
    <citation type="submission" date="2018-03" db="EMBL/GenBank/DDBJ databases">
        <title>Genomic Encyclopedia of Archaeal and Bacterial Type Strains, Phase II (KMG-II): from individual species to whole genera.</title>
        <authorList>
            <person name="Goeker M."/>
        </authorList>
    </citation>
    <scope>NUCLEOTIDE SEQUENCE [LARGE SCALE GENOMIC DNA]</scope>
    <source>
        <strain evidence="3 4">DSM 44720</strain>
    </source>
</reference>
<evidence type="ECO:0000256" key="2">
    <source>
        <dbReference type="ARBA" id="ARBA00022827"/>
    </source>
</evidence>
<proteinExistence type="predicted"/>
<name>A0A2T0SSI5_9PSEU</name>